<organism evidence="3 4">
    <name type="scientific">Pyramidobacter piscolens W5455</name>
    <dbReference type="NCBI Taxonomy" id="352165"/>
    <lineage>
        <taxon>Bacteria</taxon>
        <taxon>Thermotogati</taxon>
        <taxon>Synergistota</taxon>
        <taxon>Synergistia</taxon>
        <taxon>Synergistales</taxon>
        <taxon>Dethiosulfovibrionaceae</taxon>
        <taxon>Pyramidobacter</taxon>
    </lineage>
</organism>
<reference evidence="3 4" key="1">
    <citation type="submission" date="2009-12" db="EMBL/GenBank/DDBJ databases">
        <authorList>
            <person name="Shrivastava S."/>
            <person name="Madupu R."/>
            <person name="Durkin A.S."/>
            <person name="Torralba M."/>
            <person name="Methe B."/>
            <person name="Sutton G.G."/>
            <person name="Strausberg R.L."/>
            <person name="Nelson K.E."/>
        </authorList>
    </citation>
    <scope>NUCLEOTIDE SEQUENCE [LARGE SCALE GENOMIC DNA]</scope>
    <source>
        <strain evidence="3 4">W5455</strain>
    </source>
</reference>
<evidence type="ECO:0000313" key="4">
    <source>
        <dbReference type="Proteomes" id="UP000006462"/>
    </source>
</evidence>
<protein>
    <recommendedName>
        <fullName evidence="5">ATPase AAA-type core domain-containing protein</fullName>
    </recommendedName>
</protein>
<dbReference type="PANTHER" id="PTHR43581:SF4">
    <property type="entry name" value="ATP_GTP PHOSPHATASE"/>
    <property type="match status" value="1"/>
</dbReference>
<dbReference type="RefSeq" id="WP_009164216.1">
    <property type="nucleotide sequence ID" value="NZ_ADFP01000046.1"/>
</dbReference>
<feature type="domain" description="ATPase AAA-type core" evidence="1">
    <location>
        <begin position="264"/>
        <end position="311"/>
    </location>
</feature>
<dbReference type="Pfam" id="PF13476">
    <property type="entry name" value="AAA_23"/>
    <property type="match status" value="1"/>
</dbReference>
<dbReference type="InterPro" id="IPR003959">
    <property type="entry name" value="ATPase_AAA_core"/>
</dbReference>
<comment type="caution">
    <text evidence="3">The sequence shown here is derived from an EMBL/GenBank/DDBJ whole genome shotgun (WGS) entry which is preliminary data.</text>
</comment>
<dbReference type="PANTHER" id="PTHR43581">
    <property type="entry name" value="ATP/GTP PHOSPHATASE"/>
    <property type="match status" value="1"/>
</dbReference>
<accession>A0ABM9ZWK2</accession>
<dbReference type="EMBL" id="ADFP01000046">
    <property type="protein sequence ID" value="EFB91317.1"/>
    <property type="molecule type" value="Genomic_DNA"/>
</dbReference>
<evidence type="ECO:0000259" key="2">
    <source>
        <dbReference type="Pfam" id="PF13476"/>
    </source>
</evidence>
<dbReference type="SUPFAM" id="SSF52540">
    <property type="entry name" value="P-loop containing nucleoside triphosphate hydrolases"/>
    <property type="match status" value="1"/>
</dbReference>
<sequence length="556" mass="63589">MPTSLHKLHIKKFRIFEDKTFHFGKYVTAIAGQNGVGKSNILGLVANCIQYKKKGQRKESFFSPKQFRAEFHELFKGSAEHDRSGSGLMRFTFSDGDTRECRITWQKIHSKDASQENIQGDASPDTKDDQQKRFRIIPYRDIPGARRTHTKKEMAPIYLGLSRLYPVGESSHCSAVGLQHENPEATQWIVDQALQILSVPIGTNSSVEMDSVKISDVKRKTGVGFKADTYDALANSAGQDNIGQILLAIWKIKALKEDLGDDFPGAILLIDEFDATLHPASQRKLLDLLIREAKKAEFQTVFTTHSLYLLNLLSGRVEHNAKGSEDVNDIEINYLTTANGSLECLRNPAFSVIGNDLKEQLAKYPQRIKIYTEDNEARWFLRHLLEKLTLSERVQILDDVEMSCTYAEKLLKADRTYFQNVLFILDGDAGRESKVRIDNFVYLPGTVRPESVFMDFLCDADQAAEFCSQTGAFESGYTVRNFASKRHEITLKSQNSDKKERDFYKEWFEENIQSFNELNLFEYWCKANSSLVDDFRKKFKDAFNHIAKRLRIKFIS</sequence>
<dbReference type="CDD" id="cd00267">
    <property type="entry name" value="ABC_ATPase"/>
    <property type="match status" value="1"/>
</dbReference>
<dbReference type="Proteomes" id="UP000006462">
    <property type="component" value="Unassembled WGS sequence"/>
</dbReference>
<keyword evidence="4" id="KW-1185">Reference proteome</keyword>
<evidence type="ECO:0000313" key="3">
    <source>
        <dbReference type="EMBL" id="EFB91317.1"/>
    </source>
</evidence>
<feature type="domain" description="Rad50/SbcC-type AAA" evidence="2">
    <location>
        <begin position="7"/>
        <end position="130"/>
    </location>
</feature>
<proteinExistence type="predicted"/>
<dbReference type="Gene3D" id="3.40.50.300">
    <property type="entry name" value="P-loop containing nucleotide triphosphate hydrolases"/>
    <property type="match status" value="2"/>
</dbReference>
<name>A0ABM9ZWK2_9BACT</name>
<dbReference type="Pfam" id="PF13304">
    <property type="entry name" value="AAA_21"/>
    <property type="match status" value="1"/>
</dbReference>
<evidence type="ECO:0008006" key="5">
    <source>
        <dbReference type="Google" id="ProtNLM"/>
    </source>
</evidence>
<dbReference type="InterPro" id="IPR027417">
    <property type="entry name" value="P-loop_NTPase"/>
</dbReference>
<dbReference type="InterPro" id="IPR038729">
    <property type="entry name" value="Rad50/SbcC_AAA"/>
</dbReference>
<dbReference type="InterPro" id="IPR051396">
    <property type="entry name" value="Bact_Antivir_Def_Nuclease"/>
</dbReference>
<gene>
    <name evidence="3" type="ORF">HMPREF7215_2753</name>
</gene>
<evidence type="ECO:0000259" key="1">
    <source>
        <dbReference type="Pfam" id="PF13304"/>
    </source>
</evidence>